<dbReference type="EMBL" id="MCRJ01000010">
    <property type="protein sequence ID" value="ODN71987.1"/>
    <property type="molecule type" value="Genomic_DNA"/>
</dbReference>
<dbReference type="PANTHER" id="PTHR21090:SF5">
    <property type="entry name" value="PENTAFUNCTIONAL AROM POLYPEPTIDE"/>
    <property type="match status" value="1"/>
</dbReference>
<dbReference type="AlphaFoldDB" id="A0A1E3H6N3"/>
<dbReference type="EC" id="2.5.1.19" evidence="3"/>
<dbReference type="Pfam" id="PF00275">
    <property type="entry name" value="EPSP_synthase"/>
    <property type="match status" value="1"/>
</dbReference>
<dbReference type="PATRIC" id="fig|1439726.3.peg.758"/>
<evidence type="ECO:0000256" key="1">
    <source>
        <dbReference type="ARBA" id="ARBA00022679"/>
    </source>
</evidence>
<dbReference type="Proteomes" id="UP000094622">
    <property type="component" value="Unassembled WGS sequence"/>
</dbReference>
<dbReference type="InterPro" id="IPR001986">
    <property type="entry name" value="Enolpyruvate_Tfrase_dom"/>
</dbReference>
<keyword evidence="4" id="KW-1185">Reference proteome</keyword>
<comment type="caution">
    <text evidence="3">The sequence shown here is derived from an EMBL/GenBank/DDBJ whole genome shotgun (WGS) entry which is preliminary data.</text>
</comment>
<dbReference type="InterPro" id="IPR036968">
    <property type="entry name" value="Enolpyruvate_Tfrase_sf"/>
</dbReference>
<dbReference type="PANTHER" id="PTHR21090">
    <property type="entry name" value="AROM/DEHYDROQUINATE SYNTHASE"/>
    <property type="match status" value="1"/>
</dbReference>
<dbReference type="Gene3D" id="3.65.10.10">
    <property type="entry name" value="Enolpyruvate transferase domain"/>
    <property type="match status" value="1"/>
</dbReference>
<sequence>MRASELKGVTVPADRAPSMIDEYPVLAAAAAVAEGRTLMLGIEEMRVKESDRVAAVAAGLAANGVVHEEGRDWLAVTGGRVPGGGTVVTHLDHRIAMTFLVLGLAADEPVTVDDATVITTSFPEFEALLTGAGATLFEPGD</sequence>
<reference evidence="3 4" key="1">
    <citation type="submission" date="2016-07" db="EMBL/GenBank/DDBJ databases">
        <title>Draft Genome Sequence of Methylobrevis pamukkalensis PK2.</title>
        <authorList>
            <person name="Vasilenko O.V."/>
            <person name="Doronina N.V."/>
            <person name="Shmareva M.N."/>
            <person name="Tarlachkov S.V."/>
            <person name="Mustakhimov I."/>
            <person name="Trotsenko Y.A."/>
        </authorList>
    </citation>
    <scope>NUCLEOTIDE SEQUENCE [LARGE SCALE GENOMIC DNA]</scope>
    <source>
        <strain evidence="3 4">PK2</strain>
    </source>
</reference>
<accession>A0A1E3H6N3</accession>
<name>A0A1E3H6N3_9HYPH</name>
<evidence type="ECO:0000259" key="2">
    <source>
        <dbReference type="Pfam" id="PF00275"/>
    </source>
</evidence>
<proteinExistence type="predicted"/>
<dbReference type="InterPro" id="IPR023193">
    <property type="entry name" value="EPSP_synthase_CS"/>
</dbReference>
<keyword evidence="1 3" id="KW-0808">Transferase</keyword>
<gene>
    <name evidence="3" type="primary">aroA_1</name>
    <name evidence="3" type="ORF">A6302_00720</name>
</gene>
<dbReference type="PROSITE" id="PS00885">
    <property type="entry name" value="EPSP_SYNTHASE_2"/>
    <property type="match status" value="1"/>
</dbReference>
<dbReference type="GO" id="GO:0009423">
    <property type="term" value="P:chorismate biosynthetic process"/>
    <property type="evidence" value="ECO:0007669"/>
    <property type="project" value="TreeGrafter"/>
</dbReference>
<evidence type="ECO:0000313" key="4">
    <source>
        <dbReference type="Proteomes" id="UP000094622"/>
    </source>
</evidence>
<evidence type="ECO:0000313" key="3">
    <source>
        <dbReference type="EMBL" id="ODN71987.1"/>
    </source>
</evidence>
<organism evidence="3 4">
    <name type="scientific">Methylobrevis pamukkalensis</name>
    <dbReference type="NCBI Taxonomy" id="1439726"/>
    <lineage>
        <taxon>Bacteria</taxon>
        <taxon>Pseudomonadati</taxon>
        <taxon>Pseudomonadota</taxon>
        <taxon>Alphaproteobacteria</taxon>
        <taxon>Hyphomicrobiales</taxon>
        <taxon>Pleomorphomonadaceae</taxon>
        <taxon>Methylobrevis</taxon>
    </lineage>
</organism>
<dbReference type="SUPFAM" id="SSF55205">
    <property type="entry name" value="EPT/RTPC-like"/>
    <property type="match status" value="1"/>
</dbReference>
<dbReference type="InterPro" id="IPR013792">
    <property type="entry name" value="RNA3'P_cycl/enolpyr_Trfase_a/b"/>
</dbReference>
<dbReference type="GO" id="GO:0003866">
    <property type="term" value="F:3-phosphoshikimate 1-carboxyvinyltransferase activity"/>
    <property type="evidence" value="ECO:0007669"/>
    <property type="project" value="UniProtKB-EC"/>
</dbReference>
<protein>
    <submittedName>
        <fullName evidence="3">3-phosphoshikimate 1-carboxyvinyltransferase</fullName>
        <ecNumber evidence="3">2.5.1.19</ecNumber>
    </submittedName>
</protein>
<feature type="domain" description="Enolpyruvate transferase" evidence="2">
    <location>
        <begin position="17"/>
        <end position="127"/>
    </location>
</feature>